<organism evidence="2">
    <name type="scientific">marine metagenome</name>
    <dbReference type="NCBI Taxonomy" id="408172"/>
    <lineage>
        <taxon>unclassified sequences</taxon>
        <taxon>metagenomes</taxon>
        <taxon>ecological metagenomes</taxon>
    </lineage>
</organism>
<evidence type="ECO:0000259" key="1">
    <source>
        <dbReference type="Pfam" id="PF08501"/>
    </source>
</evidence>
<dbReference type="PANTHER" id="PTHR21089:SF1">
    <property type="entry name" value="BIFUNCTIONAL 3-DEHYDROQUINATE DEHYDRATASE_SHIKIMATE DEHYDROGENASE, CHLOROPLASTIC"/>
    <property type="match status" value="1"/>
</dbReference>
<dbReference type="GO" id="GO:0050661">
    <property type="term" value="F:NADP binding"/>
    <property type="evidence" value="ECO:0007669"/>
    <property type="project" value="TreeGrafter"/>
</dbReference>
<dbReference type="InterPro" id="IPR046346">
    <property type="entry name" value="Aminoacid_DH-like_N_sf"/>
</dbReference>
<dbReference type="GO" id="GO:0004764">
    <property type="term" value="F:shikimate 3-dehydrogenase (NADP+) activity"/>
    <property type="evidence" value="ECO:0007669"/>
    <property type="project" value="InterPro"/>
</dbReference>
<dbReference type="PANTHER" id="PTHR21089">
    <property type="entry name" value="SHIKIMATE DEHYDROGENASE"/>
    <property type="match status" value="1"/>
</dbReference>
<dbReference type="GO" id="GO:0019632">
    <property type="term" value="P:shikimate metabolic process"/>
    <property type="evidence" value="ECO:0007669"/>
    <property type="project" value="TreeGrafter"/>
</dbReference>
<gene>
    <name evidence="2" type="ORF">METZ01_LOCUS388063</name>
</gene>
<dbReference type="Gene3D" id="3.40.50.720">
    <property type="entry name" value="NAD(P)-binding Rossmann-like Domain"/>
    <property type="match status" value="1"/>
</dbReference>
<proteinExistence type="predicted"/>
<dbReference type="EMBL" id="UINC01145212">
    <property type="protein sequence ID" value="SVD35209.1"/>
    <property type="molecule type" value="Genomic_DNA"/>
</dbReference>
<dbReference type="GO" id="GO:0009423">
    <property type="term" value="P:chorismate biosynthetic process"/>
    <property type="evidence" value="ECO:0007669"/>
    <property type="project" value="TreeGrafter"/>
</dbReference>
<dbReference type="AlphaFoldDB" id="A0A382ULS1"/>
<sequence length="142" mass="15296">MPYEISGKTRVFMTVGNPISQVKSPGDITQCFRDRNVDAVHIPLEVSRDGIDEFLIAINKCTNVDGLVITIPYKFKGAKICSTLSPRATLLGTTNILRRNKDGLWHGDMTDGIGFCNAIEQTGTRIQDRSALLIGAGGAGSA</sequence>
<dbReference type="InterPro" id="IPR013708">
    <property type="entry name" value="Shikimate_DH-bd_N"/>
</dbReference>
<dbReference type="InterPro" id="IPR022893">
    <property type="entry name" value="Shikimate_DH_fam"/>
</dbReference>
<accession>A0A382ULS1</accession>
<evidence type="ECO:0000313" key="2">
    <source>
        <dbReference type="EMBL" id="SVD35209.1"/>
    </source>
</evidence>
<dbReference type="Gene3D" id="3.40.50.10860">
    <property type="entry name" value="Leucine Dehydrogenase, chain A, domain 1"/>
    <property type="match status" value="1"/>
</dbReference>
<dbReference type="SUPFAM" id="SSF51735">
    <property type="entry name" value="NAD(P)-binding Rossmann-fold domains"/>
    <property type="match status" value="1"/>
</dbReference>
<feature type="domain" description="Shikimate dehydrogenase substrate binding N-terminal" evidence="1">
    <location>
        <begin position="15"/>
        <end position="96"/>
    </location>
</feature>
<name>A0A382ULS1_9ZZZZ</name>
<dbReference type="Pfam" id="PF08501">
    <property type="entry name" value="Shikimate_dh_N"/>
    <property type="match status" value="1"/>
</dbReference>
<dbReference type="SUPFAM" id="SSF53223">
    <property type="entry name" value="Aminoacid dehydrogenase-like, N-terminal domain"/>
    <property type="match status" value="1"/>
</dbReference>
<dbReference type="GO" id="GO:0005829">
    <property type="term" value="C:cytosol"/>
    <property type="evidence" value="ECO:0007669"/>
    <property type="project" value="TreeGrafter"/>
</dbReference>
<feature type="non-terminal residue" evidence="2">
    <location>
        <position position="142"/>
    </location>
</feature>
<reference evidence="2" key="1">
    <citation type="submission" date="2018-05" db="EMBL/GenBank/DDBJ databases">
        <authorList>
            <person name="Lanie J.A."/>
            <person name="Ng W.-L."/>
            <person name="Kazmierczak K.M."/>
            <person name="Andrzejewski T.M."/>
            <person name="Davidsen T.M."/>
            <person name="Wayne K.J."/>
            <person name="Tettelin H."/>
            <person name="Glass J.I."/>
            <person name="Rusch D."/>
            <person name="Podicherti R."/>
            <person name="Tsui H.-C.T."/>
            <person name="Winkler M.E."/>
        </authorList>
    </citation>
    <scope>NUCLEOTIDE SEQUENCE</scope>
</reference>
<protein>
    <recommendedName>
        <fullName evidence="1">Shikimate dehydrogenase substrate binding N-terminal domain-containing protein</fullName>
    </recommendedName>
</protein>
<dbReference type="InterPro" id="IPR036291">
    <property type="entry name" value="NAD(P)-bd_dom_sf"/>
</dbReference>